<dbReference type="KEGG" id="cph:Cpha266_1556"/>
<dbReference type="NCBIfam" id="NF038214">
    <property type="entry name" value="IS21_help_AAA"/>
    <property type="match status" value="1"/>
</dbReference>
<protein>
    <submittedName>
        <fullName evidence="6">IstB domain protein ATP-binding protein</fullName>
    </submittedName>
</protein>
<dbReference type="PANTHER" id="PTHR30050">
    <property type="entry name" value="CHROMOSOMAL REPLICATION INITIATOR PROTEIN DNAA"/>
    <property type="match status" value="1"/>
</dbReference>
<accession>A1BCG8</accession>
<evidence type="ECO:0000313" key="9">
    <source>
        <dbReference type="EMBL" id="ABL64389.1"/>
    </source>
</evidence>
<keyword evidence="3 6" id="KW-0067">ATP-binding</keyword>
<dbReference type="EMBL" id="CP000492">
    <property type="protein sequence ID" value="ABL66123.1"/>
    <property type="molecule type" value="Genomic_DNA"/>
</dbReference>
<proteinExistence type="inferred from homology"/>
<dbReference type="EMBL" id="CP000492">
    <property type="protein sequence ID" value="ABL66054.1"/>
    <property type="molecule type" value="Genomic_DNA"/>
</dbReference>
<gene>
    <name evidence="6" type="ordered locus">Cpha266_0009</name>
    <name evidence="7" type="ordered locus">Cpha266_0077</name>
    <name evidence="8" type="ordered locus">Cpha266_0274</name>
    <name evidence="9" type="ordered locus">Cpha266_0329</name>
    <name evidence="10" type="ordered locus">Cpha266_0643</name>
    <name evidence="11" type="ordered locus">Cpha266_1137</name>
    <name evidence="12" type="ordered locus">Cpha266_1280</name>
    <name evidence="13" type="ordered locus">Cpha266_1347</name>
    <name evidence="14" type="ordered locus">Cpha266_1451</name>
    <name evidence="15" type="ordered locus">Cpha266_1556</name>
    <name evidence="16" type="ordered locus">Cpha266_1752</name>
    <name evidence="17" type="ordered locus">Cpha266_2042</name>
    <name evidence="18" type="ordered locus">Cpha266_2111</name>
    <name evidence="19" type="ordered locus">Cpha266_2173</name>
    <name evidence="20" type="ordered locus">Cpha266_2210</name>
    <name evidence="21" type="ordered locus">Cpha266_2308</name>
    <name evidence="22" type="ordered locus">Cpha266_2320</name>
    <name evidence="23" type="ordered locus">Cpha266_2383</name>
    <name evidence="24" type="ordered locus">Cpha266_2567</name>
    <name evidence="25" type="ordered locus">Cpha266_2652</name>
    <name evidence="26" type="ordered locus">Cpha266_2659</name>
</gene>
<dbReference type="InterPro" id="IPR047661">
    <property type="entry name" value="IstB"/>
</dbReference>
<evidence type="ECO:0000313" key="15">
    <source>
        <dbReference type="EMBL" id="ABL65578.1"/>
    </source>
</evidence>
<evidence type="ECO:0000256" key="1">
    <source>
        <dbReference type="ARBA" id="ARBA00008059"/>
    </source>
</evidence>
<evidence type="ECO:0000313" key="7">
    <source>
        <dbReference type="EMBL" id="ABL64147.1"/>
    </source>
</evidence>
<comment type="similarity">
    <text evidence="1">Belongs to the IS21/IS1162 putative ATP-binding protein family.</text>
</comment>
<dbReference type="EMBL" id="CP000492">
    <property type="protein sequence ID" value="ABL66643.1"/>
    <property type="molecule type" value="Genomic_DNA"/>
</dbReference>
<dbReference type="KEGG" id="cph:Cpha266_2652"/>
<dbReference type="KEGG" id="cph:Cpha266_0009"/>
<dbReference type="KEGG" id="cph:Cpha266_2210"/>
<evidence type="ECO:0000313" key="18">
    <source>
        <dbReference type="EMBL" id="ABL66123.1"/>
    </source>
</evidence>
<dbReference type="KEGG" id="cph:Cpha266_2111"/>
<dbReference type="KEGG" id="cph:Cpha266_2659"/>
<dbReference type="AlphaFoldDB" id="A1BCG8"/>
<dbReference type="EMBL" id="CP000492">
    <property type="protein sequence ID" value="ABL64698.1"/>
    <property type="molecule type" value="Genomic_DNA"/>
</dbReference>
<dbReference type="Pfam" id="PF01695">
    <property type="entry name" value="IstB_IS21"/>
    <property type="match status" value="1"/>
</dbReference>
<dbReference type="KEGG" id="cph:Cpha266_1280"/>
<dbReference type="KEGG" id="cph:Cpha266_2320"/>
<dbReference type="EMBL" id="CP000492">
    <property type="protein sequence ID" value="ABL65578.1"/>
    <property type="molecule type" value="Genomic_DNA"/>
</dbReference>
<dbReference type="CDD" id="cd00009">
    <property type="entry name" value="AAA"/>
    <property type="match status" value="1"/>
</dbReference>
<dbReference type="EMBL" id="CP000492">
    <property type="protein sequence ID" value="ABL64389.1"/>
    <property type="molecule type" value="Genomic_DNA"/>
</dbReference>
<evidence type="ECO:0000313" key="8">
    <source>
        <dbReference type="EMBL" id="ABL64338.1"/>
    </source>
</evidence>
<keyword evidence="27" id="KW-1185">Reference proteome</keyword>
<dbReference type="EMBL" id="CP000492">
    <property type="protein sequence ID" value="ABL65313.1"/>
    <property type="molecule type" value="Genomic_DNA"/>
</dbReference>
<dbReference type="EMBL" id="CP000492">
    <property type="protein sequence ID" value="ABL65176.1"/>
    <property type="molecule type" value="Genomic_DNA"/>
</dbReference>
<evidence type="ECO:0000313" key="21">
    <source>
        <dbReference type="EMBL" id="ABL66299.1"/>
    </source>
</evidence>
<dbReference type="KEGG" id="cph:Cpha266_1347"/>
<dbReference type="PIRSF" id="PIRSF003073">
    <property type="entry name" value="DNAC_TnpB_IstB"/>
    <property type="match status" value="1"/>
</dbReference>
<dbReference type="EMBL" id="CP000492">
    <property type="protein sequence ID" value="ABL66636.1"/>
    <property type="molecule type" value="Genomic_DNA"/>
</dbReference>
<reference evidence="6 27" key="1">
    <citation type="submission" date="2006-12" db="EMBL/GenBank/DDBJ databases">
        <title>Complete sequence of Chlorobium phaeobacteroides DSM 266.</title>
        <authorList>
            <consortium name="US DOE Joint Genome Institute"/>
            <person name="Copeland A."/>
            <person name="Lucas S."/>
            <person name="Lapidus A."/>
            <person name="Barry K."/>
            <person name="Detter J.C."/>
            <person name="Glavina del Rio T."/>
            <person name="Hammon N."/>
            <person name="Israni S."/>
            <person name="Pitluck S."/>
            <person name="Goltsman E."/>
            <person name="Schmutz J."/>
            <person name="Larimer F."/>
            <person name="Land M."/>
            <person name="Hauser L."/>
            <person name="Mikhailova N."/>
            <person name="Li T."/>
            <person name="Overmann J."/>
            <person name="Bryant D.A."/>
            <person name="Richardson P."/>
        </authorList>
    </citation>
    <scope>NUCLEOTIDE SEQUENCE [LARGE SCALE GENOMIC DNA]</scope>
    <source>
        <strain evidence="6 27">DSM 266</strain>
    </source>
</reference>
<dbReference type="InterPro" id="IPR002611">
    <property type="entry name" value="IstB_ATP-bd"/>
</dbReference>
<dbReference type="EMBL" id="CP000492">
    <property type="protein sequence ID" value="ABL65769.1"/>
    <property type="molecule type" value="Genomic_DNA"/>
</dbReference>
<evidence type="ECO:0000256" key="3">
    <source>
        <dbReference type="ARBA" id="ARBA00022840"/>
    </source>
</evidence>
<dbReference type="KEGG" id="cph:Cpha266_1137"/>
<dbReference type="EMBL" id="CP000492">
    <property type="protein sequence ID" value="ABL64338.1"/>
    <property type="molecule type" value="Genomic_DNA"/>
</dbReference>
<evidence type="ECO:0000259" key="5">
    <source>
        <dbReference type="SMART" id="SM00382"/>
    </source>
</evidence>
<dbReference type="KEGG" id="cph:Cpha266_1451"/>
<evidence type="ECO:0000313" key="19">
    <source>
        <dbReference type="EMBL" id="ABL66178.1"/>
    </source>
</evidence>
<organism evidence="6 27">
    <name type="scientific">Chlorobium phaeobacteroides (strain DSM 266 / SMG 266 / 2430)</name>
    <dbReference type="NCBI Taxonomy" id="290317"/>
    <lineage>
        <taxon>Bacteria</taxon>
        <taxon>Pseudomonadati</taxon>
        <taxon>Chlorobiota</taxon>
        <taxon>Chlorobiia</taxon>
        <taxon>Chlorobiales</taxon>
        <taxon>Chlorobiaceae</taxon>
        <taxon>Chlorobium/Pelodictyon group</taxon>
        <taxon>Chlorobium</taxon>
    </lineage>
</organism>
<dbReference type="KEGG" id="cph:Cpha266_2567"/>
<dbReference type="KEGG" id="cph:Cpha266_0077"/>
<dbReference type="RefSeq" id="WP_011743928.1">
    <property type="nucleotide sequence ID" value="NC_008639.1"/>
</dbReference>
<evidence type="ECO:0000313" key="26">
    <source>
        <dbReference type="EMBL" id="ABL66643.1"/>
    </source>
</evidence>
<dbReference type="InterPro" id="IPR028350">
    <property type="entry name" value="DNAC/IstB-like"/>
</dbReference>
<dbReference type="EMBL" id="CP000492">
    <property type="protein sequence ID" value="ABL64147.1"/>
    <property type="molecule type" value="Genomic_DNA"/>
</dbReference>
<feature type="region of interest" description="Disordered" evidence="4">
    <location>
        <begin position="250"/>
        <end position="278"/>
    </location>
</feature>
<evidence type="ECO:0000313" key="16">
    <source>
        <dbReference type="EMBL" id="ABL65769.1"/>
    </source>
</evidence>
<dbReference type="eggNOG" id="COG1484">
    <property type="taxonomic scope" value="Bacteria"/>
</dbReference>
<dbReference type="KEGG" id="cph:Cpha266_2383"/>
<dbReference type="KEGG" id="cph:Cpha266_2308"/>
<dbReference type="HOGENOM" id="CLU_062999_1_2_10"/>
<evidence type="ECO:0000313" key="6">
    <source>
        <dbReference type="EMBL" id="ABL64085.1"/>
    </source>
</evidence>
<dbReference type="KEGG" id="cph:Cpha266_1752"/>
<evidence type="ECO:0000313" key="27">
    <source>
        <dbReference type="Proteomes" id="UP000008701"/>
    </source>
</evidence>
<dbReference type="InterPro" id="IPR003593">
    <property type="entry name" value="AAA+_ATPase"/>
</dbReference>
<dbReference type="EMBL" id="CP000492">
    <property type="protein sequence ID" value="ABL66311.1"/>
    <property type="molecule type" value="Genomic_DNA"/>
</dbReference>
<dbReference type="EMBL" id="CP000492">
    <property type="protein sequence ID" value="ABL66178.1"/>
    <property type="molecule type" value="Genomic_DNA"/>
</dbReference>
<dbReference type="EMBL" id="CP000492">
    <property type="protein sequence ID" value="ABL64085.1"/>
    <property type="molecule type" value="Genomic_DNA"/>
</dbReference>
<dbReference type="SUPFAM" id="SSF52540">
    <property type="entry name" value="P-loop containing nucleoside triphosphate hydrolases"/>
    <property type="match status" value="1"/>
</dbReference>
<evidence type="ECO:0000313" key="22">
    <source>
        <dbReference type="EMBL" id="ABL66311.1"/>
    </source>
</evidence>
<evidence type="ECO:0000313" key="24">
    <source>
        <dbReference type="EMBL" id="ABL66555.1"/>
    </source>
</evidence>
<dbReference type="KEGG" id="cph:Cpha266_2042"/>
<dbReference type="GO" id="GO:0006260">
    <property type="term" value="P:DNA replication"/>
    <property type="evidence" value="ECO:0007669"/>
    <property type="project" value="TreeGrafter"/>
</dbReference>
<dbReference type="EMBL" id="CP000492">
    <property type="protein sequence ID" value="ABL66299.1"/>
    <property type="molecule type" value="Genomic_DNA"/>
</dbReference>
<evidence type="ECO:0000256" key="2">
    <source>
        <dbReference type="ARBA" id="ARBA00022741"/>
    </source>
</evidence>
<keyword evidence="2" id="KW-0547">Nucleotide-binding</keyword>
<dbReference type="STRING" id="290317.Cpha266_0009"/>
<evidence type="ECO:0000256" key="4">
    <source>
        <dbReference type="SAM" id="MobiDB-lite"/>
    </source>
</evidence>
<name>A1BCG8_CHLPD</name>
<dbReference type="EMBL" id="CP000492">
    <property type="protein sequence ID" value="ABL65479.1"/>
    <property type="molecule type" value="Genomic_DNA"/>
</dbReference>
<dbReference type="KEGG" id="cph:Cpha266_0274"/>
<evidence type="ECO:0000313" key="10">
    <source>
        <dbReference type="EMBL" id="ABL64698.1"/>
    </source>
</evidence>
<evidence type="ECO:0000313" key="25">
    <source>
        <dbReference type="EMBL" id="ABL66636.1"/>
    </source>
</evidence>
<dbReference type="SMART" id="SM00382">
    <property type="entry name" value="AAA"/>
    <property type="match status" value="1"/>
</dbReference>
<dbReference type="InterPro" id="IPR027417">
    <property type="entry name" value="P-loop_NTPase"/>
</dbReference>
<dbReference type="Gene3D" id="3.40.50.300">
    <property type="entry name" value="P-loop containing nucleotide triphosphate hydrolases"/>
    <property type="match status" value="1"/>
</dbReference>
<dbReference type="EMBL" id="CP000492">
    <property type="protein sequence ID" value="ABL65378.1"/>
    <property type="molecule type" value="Genomic_DNA"/>
</dbReference>
<evidence type="ECO:0000313" key="14">
    <source>
        <dbReference type="EMBL" id="ABL65479.1"/>
    </source>
</evidence>
<evidence type="ECO:0000313" key="12">
    <source>
        <dbReference type="EMBL" id="ABL65313.1"/>
    </source>
</evidence>
<dbReference type="Proteomes" id="UP000008701">
    <property type="component" value="Chromosome"/>
</dbReference>
<evidence type="ECO:0000313" key="17">
    <source>
        <dbReference type="EMBL" id="ABL66054.1"/>
    </source>
</evidence>
<dbReference type="GO" id="GO:0005524">
    <property type="term" value="F:ATP binding"/>
    <property type="evidence" value="ECO:0007669"/>
    <property type="project" value="UniProtKB-KW"/>
</dbReference>
<dbReference type="EMBL" id="CP000492">
    <property type="protein sequence ID" value="ABL66371.1"/>
    <property type="molecule type" value="Genomic_DNA"/>
</dbReference>
<dbReference type="KEGG" id="cph:Cpha266_0643"/>
<sequence>MERTITTIQEHARELNLTGLAGTVDLLLEEARKSEPSYSDFALTLLESELSCRRKAHLERRRKIANLPLLHDLDHYDSGVQNGISQVQLQQLRQLLWLDQNFNLILIGPSGTGKSYLAGGLCHEALKLGYHALFRTMDDLIQTIRFKEITAAAAREYKRLLSAHLLVIDDIMMFPLEKSVAVGLFQLVNQLHEQTSFIITTNKSPKEWAEMLGDEVLATALLDRLLYKCEVIKLTGKSYRLEHRTTIFEQQQSPEGGGNRRKKQLPLQKGVGNHCKMT</sequence>
<evidence type="ECO:0000313" key="13">
    <source>
        <dbReference type="EMBL" id="ABL65378.1"/>
    </source>
</evidence>
<dbReference type="KEGG" id="cph:Cpha266_2173"/>
<dbReference type="EMBL" id="CP000492">
    <property type="protein sequence ID" value="ABL66210.1"/>
    <property type="molecule type" value="Genomic_DNA"/>
</dbReference>
<evidence type="ECO:0000313" key="20">
    <source>
        <dbReference type="EMBL" id="ABL66210.1"/>
    </source>
</evidence>
<dbReference type="EMBL" id="CP000492">
    <property type="protein sequence ID" value="ABL66555.1"/>
    <property type="molecule type" value="Genomic_DNA"/>
</dbReference>
<dbReference type="PANTHER" id="PTHR30050:SF4">
    <property type="entry name" value="ATP-BINDING PROTEIN RV3427C IN INSERTION SEQUENCE-RELATED"/>
    <property type="match status" value="1"/>
</dbReference>
<evidence type="ECO:0000313" key="11">
    <source>
        <dbReference type="EMBL" id="ABL65176.1"/>
    </source>
</evidence>
<feature type="domain" description="AAA+ ATPase" evidence="5">
    <location>
        <begin position="100"/>
        <end position="230"/>
    </location>
</feature>
<dbReference type="KEGG" id="cph:Cpha266_0329"/>
<evidence type="ECO:0000313" key="23">
    <source>
        <dbReference type="EMBL" id="ABL66371.1"/>
    </source>
</evidence>